<accession>A0A9W6RHY7</accession>
<protein>
    <recommendedName>
        <fullName evidence="3">Transport and Golgi organization protein 2</fullName>
    </recommendedName>
</protein>
<proteinExistence type="predicted"/>
<gene>
    <name evidence="1" type="ORF">Airi01_046580</name>
</gene>
<evidence type="ECO:0008006" key="3">
    <source>
        <dbReference type="Google" id="ProtNLM"/>
    </source>
</evidence>
<evidence type="ECO:0000313" key="1">
    <source>
        <dbReference type="EMBL" id="GLY76391.1"/>
    </source>
</evidence>
<organism evidence="1 2">
    <name type="scientific">Actinoallomurus iriomotensis</name>
    <dbReference type="NCBI Taxonomy" id="478107"/>
    <lineage>
        <taxon>Bacteria</taxon>
        <taxon>Bacillati</taxon>
        <taxon>Actinomycetota</taxon>
        <taxon>Actinomycetes</taxon>
        <taxon>Streptosporangiales</taxon>
        <taxon>Thermomonosporaceae</taxon>
        <taxon>Actinoallomurus</taxon>
    </lineage>
</organism>
<dbReference type="AlphaFoldDB" id="A0A9W6RHY7"/>
<name>A0A9W6RHY7_9ACTN</name>
<reference evidence="1" key="1">
    <citation type="submission" date="2023-03" db="EMBL/GenBank/DDBJ databases">
        <title>Actinoallomurus iriomotensis NBRC 103681.</title>
        <authorList>
            <person name="Ichikawa N."/>
            <person name="Sato H."/>
            <person name="Tonouchi N."/>
        </authorList>
    </citation>
    <scope>NUCLEOTIDE SEQUENCE</scope>
    <source>
        <strain evidence="1">NBRC 103681</strain>
    </source>
</reference>
<dbReference type="PANTHER" id="PTHR17985:SF8">
    <property type="entry name" value="TRANSPORT AND GOLGI ORGANIZATION PROTEIN 2 HOMOLOG"/>
    <property type="match status" value="1"/>
</dbReference>
<evidence type="ECO:0000313" key="2">
    <source>
        <dbReference type="Proteomes" id="UP001165135"/>
    </source>
</evidence>
<dbReference type="RefSeq" id="WP_285624703.1">
    <property type="nucleotide sequence ID" value="NZ_BSTJ01000005.1"/>
</dbReference>
<sequence length="242" mass="25930">MCTAIVGYDPRAPIPVFLAGVRDEMLDRAWVPPARHWPDRPGLVGGRDELAGGTWLAADPSTPRVACVLNGEGPPAPEARRRSRGELPLLLAEGGRLDGDLGRYDPFHLIGAEPGGVRLWSWNGERLTARTLEPGVHIVVNSGLAEPGTCGGDDRLSARVAHFRPLFEAAARDRASWRRLLDGDGLDPADARALIVRRELDGGRVWGTTSISLTTLGVDAMTGYDFTAAPGDPAAWRPIPLA</sequence>
<dbReference type="Pfam" id="PF05742">
    <property type="entry name" value="TANGO2"/>
    <property type="match status" value="1"/>
</dbReference>
<dbReference type="Proteomes" id="UP001165135">
    <property type="component" value="Unassembled WGS sequence"/>
</dbReference>
<comment type="caution">
    <text evidence="1">The sequence shown here is derived from an EMBL/GenBank/DDBJ whole genome shotgun (WGS) entry which is preliminary data.</text>
</comment>
<dbReference type="EMBL" id="BSTJ01000005">
    <property type="protein sequence ID" value="GLY76391.1"/>
    <property type="molecule type" value="Genomic_DNA"/>
</dbReference>
<dbReference type="PANTHER" id="PTHR17985">
    <property type="entry name" value="SER/THR-RICH PROTEIN T10 IN DGCR REGION"/>
    <property type="match status" value="1"/>
</dbReference>
<dbReference type="InterPro" id="IPR008551">
    <property type="entry name" value="TANGO2"/>
</dbReference>